<reference evidence="2 3" key="1">
    <citation type="submission" date="2023-03" db="EMBL/GenBank/DDBJ databases">
        <title>WGS of Gossypium arboreum.</title>
        <authorList>
            <person name="Yu D."/>
        </authorList>
    </citation>
    <scope>NUCLEOTIDE SEQUENCE [LARGE SCALE GENOMIC DNA]</scope>
    <source>
        <tissue evidence="2">Leaf</tissue>
    </source>
</reference>
<gene>
    <name evidence="2" type="ORF">PVK06_000066</name>
</gene>
<sequence>MKEKKYNKECADGVIKSLGLDAKRIEKCMGDPDADMENPVLKEEQDAQLISEIRFHFPLFIGHCSLAS</sequence>
<dbReference type="InterPro" id="IPR056858">
    <property type="entry name" value="VSR_TRX"/>
</dbReference>
<evidence type="ECO:0000259" key="1">
    <source>
        <dbReference type="Pfam" id="PF25011"/>
    </source>
</evidence>
<proteinExistence type="predicted"/>
<protein>
    <recommendedName>
        <fullName evidence="1">Vacuolar sorting receptor thioredoxin-like domain-containing protein</fullName>
    </recommendedName>
</protein>
<name>A0ABR0QX90_GOSAR</name>
<evidence type="ECO:0000313" key="3">
    <source>
        <dbReference type="Proteomes" id="UP001358586"/>
    </source>
</evidence>
<dbReference type="Pfam" id="PF25011">
    <property type="entry name" value="VSR_TRX"/>
    <property type="match status" value="1"/>
</dbReference>
<comment type="caution">
    <text evidence="2">The sequence shown here is derived from an EMBL/GenBank/DDBJ whole genome shotgun (WGS) entry which is preliminary data.</text>
</comment>
<accession>A0ABR0QX90</accession>
<dbReference type="Proteomes" id="UP001358586">
    <property type="component" value="Chromosome 1"/>
</dbReference>
<dbReference type="EMBL" id="JARKNE010000001">
    <property type="protein sequence ID" value="KAK5843931.1"/>
    <property type="molecule type" value="Genomic_DNA"/>
</dbReference>
<keyword evidence="3" id="KW-1185">Reference proteome</keyword>
<feature type="domain" description="Vacuolar sorting receptor thioredoxin-like" evidence="1">
    <location>
        <begin position="1"/>
        <end position="52"/>
    </location>
</feature>
<organism evidence="2 3">
    <name type="scientific">Gossypium arboreum</name>
    <name type="common">Tree cotton</name>
    <name type="synonym">Gossypium nanking</name>
    <dbReference type="NCBI Taxonomy" id="29729"/>
    <lineage>
        <taxon>Eukaryota</taxon>
        <taxon>Viridiplantae</taxon>
        <taxon>Streptophyta</taxon>
        <taxon>Embryophyta</taxon>
        <taxon>Tracheophyta</taxon>
        <taxon>Spermatophyta</taxon>
        <taxon>Magnoliopsida</taxon>
        <taxon>eudicotyledons</taxon>
        <taxon>Gunneridae</taxon>
        <taxon>Pentapetalae</taxon>
        <taxon>rosids</taxon>
        <taxon>malvids</taxon>
        <taxon>Malvales</taxon>
        <taxon>Malvaceae</taxon>
        <taxon>Malvoideae</taxon>
        <taxon>Gossypium</taxon>
    </lineage>
</organism>
<evidence type="ECO:0000313" key="2">
    <source>
        <dbReference type="EMBL" id="KAK5843931.1"/>
    </source>
</evidence>